<dbReference type="EMBL" id="FNTV01000001">
    <property type="protein sequence ID" value="SEE98240.1"/>
    <property type="molecule type" value="Genomic_DNA"/>
</dbReference>
<dbReference type="InterPro" id="IPR041581">
    <property type="entry name" value="Glyoxalase_6"/>
</dbReference>
<dbReference type="RefSeq" id="WP_074712696.1">
    <property type="nucleotide sequence ID" value="NZ_FNTV01000001.1"/>
</dbReference>
<organism evidence="2 3">
    <name type="scientific">Arthrobacter alpinus</name>
    <dbReference type="NCBI Taxonomy" id="656366"/>
    <lineage>
        <taxon>Bacteria</taxon>
        <taxon>Bacillati</taxon>
        <taxon>Actinomycetota</taxon>
        <taxon>Actinomycetes</taxon>
        <taxon>Micrococcales</taxon>
        <taxon>Micrococcaceae</taxon>
        <taxon>Arthrobacter</taxon>
    </lineage>
</organism>
<feature type="domain" description="Glyoxalase-like" evidence="1">
    <location>
        <begin position="6"/>
        <end position="143"/>
    </location>
</feature>
<reference evidence="2 3" key="1">
    <citation type="submission" date="2016-10" db="EMBL/GenBank/DDBJ databases">
        <authorList>
            <person name="de Groot N.N."/>
        </authorList>
    </citation>
    <scope>NUCLEOTIDE SEQUENCE [LARGE SCALE GENOMIC DNA]</scope>
    <source>
        <strain evidence="2 3">DSM 22274</strain>
    </source>
</reference>
<sequence>MAYSLQIVVDCINPHELADWWAETMGWQTEPSDEDFIRSMVDQGFATDEQTLIHKGVLVWKDGQAITAGVGASPDQPRILFQSSTDKKTGKNRIHWDVRLGGDTKESVREKLEARGATFLWEASQGPHAWFTMADPEGNEFCIS</sequence>
<dbReference type="InterPro" id="IPR029068">
    <property type="entry name" value="Glyas_Bleomycin-R_OHBP_Dase"/>
</dbReference>
<dbReference type="Gene3D" id="3.10.180.10">
    <property type="entry name" value="2,3-Dihydroxybiphenyl 1,2-Dioxygenase, domain 1"/>
    <property type="match status" value="1"/>
</dbReference>
<evidence type="ECO:0000313" key="3">
    <source>
        <dbReference type="Proteomes" id="UP000182725"/>
    </source>
</evidence>
<protein>
    <recommendedName>
        <fullName evidence="1">Glyoxalase-like domain-containing protein</fullName>
    </recommendedName>
</protein>
<dbReference type="PANTHER" id="PTHR35908">
    <property type="entry name" value="HYPOTHETICAL FUSION PROTEIN"/>
    <property type="match status" value="1"/>
</dbReference>
<evidence type="ECO:0000313" key="2">
    <source>
        <dbReference type="EMBL" id="SEE98240.1"/>
    </source>
</evidence>
<evidence type="ECO:0000259" key="1">
    <source>
        <dbReference type="Pfam" id="PF18029"/>
    </source>
</evidence>
<accession>A0A1H5N9V4</accession>
<dbReference type="Pfam" id="PF18029">
    <property type="entry name" value="Glyoxalase_6"/>
    <property type="match status" value="1"/>
</dbReference>
<proteinExistence type="predicted"/>
<dbReference type="PANTHER" id="PTHR35908:SF1">
    <property type="entry name" value="CONSERVED PROTEIN"/>
    <property type="match status" value="1"/>
</dbReference>
<name>A0A1H5N9V4_9MICC</name>
<dbReference type="AlphaFoldDB" id="A0A1H5N9V4"/>
<dbReference type="SUPFAM" id="SSF54593">
    <property type="entry name" value="Glyoxalase/Bleomycin resistance protein/Dihydroxybiphenyl dioxygenase"/>
    <property type="match status" value="1"/>
</dbReference>
<gene>
    <name evidence="2" type="ORF">SAMN04489740_3511</name>
</gene>
<dbReference type="Proteomes" id="UP000182725">
    <property type="component" value="Unassembled WGS sequence"/>
</dbReference>